<keyword evidence="1" id="KW-0175">Coiled coil</keyword>
<feature type="region of interest" description="Disordered" evidence="2">
    <location>
        <begin position="166"/>
        <end position="185"/>
    </location>
</feature>
<feature type="coiled-coil region" evidence="1">
    <location>
        <begin position="63"/>
        <end position="101"/>
    </location>
</feature>
<proteinExistence type="predicted"/>
<accession>A0A1F8GVS9</accession>
<dbReference type="AlphaFoldDB" id="A0A1F8GVS9"/>
<name>A0A1F8GVS9_9BACT</name>
<evidence type="ECO:0000313" key="4">
    <source>
        <dbReference type="Proteomes" id="UP000179047"/>
    </source>
</evidence>
<protein>
    <submittedName>
        <fullName evidence="3">Uncharacterized protein</fullName>
    </submittedName>
</protein>
<organism evidence="3 4">
    <name type="scientific">Candidatus Yanofskybacteria bacterium RIFCSPLOWO2_01_FULL_49_25</name>
    <dbReference type="NCBI Taxonomy" id="1802701"/>
    <lineage>
        <taxon>Bacteria</taxon>
        <taxon>Candidatus Yanofskyibacteriota</taxon>
    </lineage>
</organism>
<dbReference type="EMBL" id="MGKP01000012">
    <property type="protein sequence ID" value="OGN28766.1"/>
    <property type="molecule type" value="Genomic_DNA"/>
</dbReference>
<sequence length="185" mass="20145">MPQSIEKEHAMKQNSKWAILPLVILAILVSAHGFATDPPDAVEADLTPLQQEVANLNAQVVGIRGYNQRLVKENEALKKANEDLRDQMEEQAGKLARTEVALKACRERKSASSEDSRRALLHINANIGFATAKQVLTEQGLISKTPTPEEQRAIIDLGKFFTALAMSSPEIPSEGEPAKAASPPQ</sequence>
<dbReference type="STRING" id="1802701.A3A33_03215"/>
<reference evidence="3 4" key="1">
    <citation type="journal article" date="2016" name="Nat. Commun.">
        <title>Thousands of microbial genomes shed light on interconnected biogeochemical processes in an aquifer system.</title>
        <authorList>
            <person name="Anantharaman K."/>
            <person name="Brown C.T."/>
            <person name="Hug L.A."/>
            <person name="Sharon I."/>
            <person name="Castelle C.J."/>
            <person name="Probst A.J."/>
            <person name="Thomas B.C."/>
            <person name="Singh A."/>
            <person name="Wilkins M.J."/>
            <person name="Karaoz U."/>
            <person name="Brodie E.L."/>
            <person name="Williams K.H."/>
            <person name="Hubbard S.S."/>
            <person name="Banfield J.F."/>
        </authorList>
    </citation>
    <scope>NUCLEOTIDE SEQUENCE [LARGE SCALE GENOMIC DNA]</scope>
</reference>
<evidence type="ECO:0000256" key="1">
    <source>
        <dbReference type="SAM" id="Coils"/>
    </source>
</evidence>
<comment type="caution">
    <text evidence="3">The sequence shown here is derived from an EMBL/GenBank/DDBJ whole genome shotgun (WGS) entry which is preliminary data.</text>
</comment>
<dbReference type="Proteomes" id="UP000179047">
    <property type="component" value="Unassembled WGS sequence"/>
</dbReference>
<evidence type="ECO:0000313" key="3">
    <source>
        <dbReference type="EMBL" id="OGN28766.1"/>
    </source>
</evidence>
<gene>
    <name evidence="3" type="ORF">A3A33_03215</name>
</gene>
<evidence type="ECO:0000256" key="2">
    <source>
        <dbReference type="SAM" id="MobiDB-lite"/>
    </source>
</evidence>